<evidence type="ECO:0000313" key="3">
    <source>
        <dbReference type="Proteomes" id="UP000031737"/>
    </source>
</evidence>
<dbReference type="OrthoDB" id="8583677at2759"/>
<dbReference type="VEuPathDB" id="TriTrypDB:TRSC58_03389"/>
<sequence>MGRNTGQWRRSGNGHLIALLLLLTLLNLAVFQFVAWHDGEQAADSARVQSDVGGVRVVRQLATAQPATAVLPECQPLDKVPLVPPHPSIFPAGFSEMQWSLARDRYAVLLQQTVEPVTQGVAGFKDIHTYEHHGVLLPLLQNTAGGGGAAVVEPGATPQLSAKLADCYEKELHLSEYNPDIYTRLKEHVGSAEFCDPEDADYTPSKDFACLAYLRNPANWLALKPLSSLLTSGRTIKFLLSFRHGNVTAVVKLPQDKFGLEPASETVAFHMDRLLAFRRAPPTAWVQIPVDYIKAAAASLGPFYVHWVESAVFMSKRAKAVISKCEDSRLINLLGRTNPKCILVSVQLWMWDVHLAEQSTFAGDMLLHQPVARRRSDNGKRGFKVAPGGKGDEWMEELLGSTNNHADTRRGNGTPLSPTHHLLTRERWDQMAFDAIISNYDRWKGHNSYVLAACAPTLPCHAGRAKRLYERPSKSTPRFVYIDQGSGFYSSGIRNISVFSPSHQPQFCYVHRPTVERLEQIALFAMRLSNYSVPTRDGVPRIASVVNGVIAEEEMKRVGDAVYRCLLLPRLPPKIGMVLSHALIKAACRRVWFILAHRTRCLEMNASTTIF</sequence>
<dbReference type="Proteomes" id="UP000031737">
    <property type="component" value="Unassembled WGS sequence"/>
</dbReference>
<feature type="signal peptide" evidence="1">
    <location>
        <begin position="1"/>
        <end position="31"/>
    </location>
</feature>
<evidence type="ECO:0000256" key="1">
    <source>
        <dbReference type="SAM" id="SignalP"/>
    </source>
</evidence>
<dbReference type="AlphaFoldDB" id="A0A061J3I8"/>
<proteinExistence type="predicted"/>
<comment type="caution">
    <text evidence="2">The sequence shown here is derived from an EMBL/GenBank/DDBJ whole genome shotgun (WGS) entry which is preliminary data.</text>
</comment>
<evidence type="ECO:0000313" key="2">
    <source>
        <dbReference type="EMBL" id="ESL08900.1"/>
    </source>
</evidence>
<reference evidence="2 3" key="1">
    <citation type="submission" date="2013-07" db="EMBL/GenBank/DDBJ databases">
        <authorList>
            <person name="Stoco P.H."/>
            <person name="Wagner G."/>
            <person name="Gerber A."/>
            <person name="Zaha A."/>
            <person name="Thompson C."/>
            <person name="Bartholomeu D.C."/>
            <person name="Luckemeyer D.D."/>
            <person name="Bahia D."/>
            <person name="Loreto E."/>
            <person name="Prestes E.B."/>
            <person name="Lima F.M."/>
            <person name="Rodrigues-Luiz G."/>
            <person name="Vallejo G.A."/>
            <person name="Filho J.F."/>
            <person name="Monteiro K.M."/>
            <person name="Tyler K.M."/>
            <person name="de Almeida L.G."/>
            <person name="Ortiz M.F."/>
            <person name="Siervo M.A."/>
            <person name="de Moraes M.H."/>
            <person name="Cunha O.L."/>
            <person name="Mendonca-Neto R."/>
            <person name="Silva R."/>
            <person name="Teixeira S.M."/>
            <person name="Murta S.M."/>
            <person name="Sincero T.C."/>
            <person name="Mendes T.A."/>
            <person name="Urmenyi T.P."/>
            <person name="Silva V.G."/>
            <person name="da Rocha W.D."/>
            <person name="Andersson B."/>
            <person name="Romanha A.J."/>
            <person name="Steindel M."/>
            <person name="de Vasconcelos A.T."/>
            <person name="Grisard E.C."/>
        </authorList>
    </citation>
    <scope>NUCLEOTIDE SEQUENCE [LARGE SCALE GENOMIC DNA]</scope>
    <source>
        <strain evidence="2 3">SC58</strain>
    </source>
</reference>
<dbReference type="EMBL" id="AUPL01003389">
    <property type="protein sequence ID" value="ESL08900.1"/>
    <property type="molecule type" value="Genomic_DNA"/>
</dbReference>
<accession>A0A061J3I8</accession>
<protein>
    <recommendedName>
        <fullName evidence="4">Membrane-associated protein</fullName>
    </recommendedName>
</protein>
<keyword evidence="1" id="KW-0732">Signal</keyword>
<keyword evidence="3" id="KW-1185">Reference proteome</keyword>
<gene>
    <name evidence="2" type="ORF">TRSC58_03389</name>
</gene>
<evidence type="ECO:0008006" key="4">
    <source>
        <dbReference type="Google" id="ProtNLM"/>
    </source>
</evidence>
<organism evidence="2 3">
    <name type="scientific">Trypanosoma rangeli SC58</name>
    <dbReference type="NCBI Taxonomy" id="429131"/>
    <lineage>
        <taxon>Eukaryota</taxon>
        <taxon>Discoba</taxon>
        <taxon>Euglenozoa</taxon>
        <taxon>Kinetoplastea</taxon>
        <taxon>Metakinetoplastina</taxon>
        <taxon>Trypanosomatida</taxon>
        <taxon>Trypanosomatidae</taxon>
        <taxon>Trypanosoma</taxon>
        <taxon>Herpetosoma</taxon>
    </lineage>
</organism>
<name>A0A061J3I8_TRYRA</name>
<feature type="chain" id="PRO_5001605119" description="Membrane-associated protein" evidence="1">
    <location>
        <begin position="32"/>
        <end position="611"/>
    </location>
</feature>